<evidence type="ECO:0000313" key="9">
    <source>
        <dbReference type="RefSeq" id="XP_050938357.1"/>
    </source>
</evidence>
<reference evidence="9" key="2">
    <citation type="submission" date="2025-05" db="UniProtKB">
        <authorList>
            <consortium name="RefSeq"/>
        </authorList>
    </citation>
    <scope>IDENTIFICATION</scope>
    <source>
        <tissue evidence="9">Stem</tissue>
    </source>
</reference>
<reference evidence="7" key="1">
    <citation type="submission" date="2023-03" db="UniProtKB">
        <authorList>
            <consortium name="EnsemblPlants"/>
        </authorList>
    </citation>
    <scope>IDENTIFICATION</scope>
</reference>
<accession>A0A9I9CZA8</accession>
<evidence type="ECO:0000259" key="6">
    <source>
        <dbReference type="PROSITE" id="PS50863"/>
    </source>
</evidence>
<name>A0A9I9CZA8_CUCME</name>
<keyword evidence="4" id="KW-0804">Transcription</keyword>
<dbReference type="Proteomes" id="UP001652600">
    <property type="component" value="Chromosome 3"/>
</dbReference>
<dbReference type="InterPro" id="IPR015300">
    <property type="entry name" value="DNA-bd_pseudobarrel_sf"/>
</dbReference>
<evidence type="ECO:0000313" key="8">
    <source>
        <dbReference type="Proteomes" id="UP001652600"/>
    </source>
</evidence>
<evidence type="ECO:0000256" key="5">
    <source>
        <dbReference type="ARBA" id="ARBA00023242"/>
    </source>
</evidence>
<keyword evidence="3" id="KW-0238">DNA-binding</keyword>
<organism evidence="7">
    <name type="scientific">Cucumis melo</name>
    <name type="common">Muskmelon</name>
    <dbReference type="NCBI Taxonomy" id="3656"/>
    <lineage>
        <taxon>Eukaryota</taxon>
        <taxon>Viridiplantae</taxon>
        <taxon>Streptophyta</taxon>
        <taxon>Embryophyta</taxon>
        <taxon>Tracheophyta</taxon>
        <taxon>Spermatophyta</taxon>
        <taxon>Magnoliopsida</taxon>
        <taxon>eudicotyledons</taxon>
        <taxon>Gunneridae</taxon>
        <taxon>Pentapetalae</taxon>
        <taxon>rosids</taxon>
        <taxon>fabids</taxon>
        <taxon>Cucurbitales</taxon>
        <taxon>Cucurbitaceae</taxon>
        <taxon>Benincaseae</taxon>
        <taxon>Cucumis</taxon>
    </lineage>
</organism>
<keyword evidence="5" id="KW-0539">Nucleus</keyword>
<dbReference type="KEGG" id="cmo:103487904"/>
<sequence length="229" mass="25894">MGISNLSYEECRQKRVEENKKRMEALNLPLLSQALLDSSPSKSSPSKQVKPRVMQKQLVVVRRSSRVAKQPTPVYAEVLVDRVAIPRRISRARDFSDQFYASDEARKKAFERALELQSRLEPNYPSCIKSMVRSHVSGCFWLGLPSHFCKTHLPKNDGVMTLIDEDGDEYPIIYLARKTGFSGGWKGFSIAHKLADGDAVVFQHIKPTACKVYIFRVNGSKQESDSNNS</sequence>
<gene>
    <name evidence="9" type="primary">LOC103487904</name>
</gene>
<dbReference type="Pfam" id="PF02362">
    <property type="entry name" value="B3"/>
    <property type="match status" value="1"/>
</dbReference>
<evidence type="ECO:0000256" key="3">
    <source>
        <dbReference type="ARBA" id="ARBA00023125"/>
    </source>
</evidence>
<protein>
    <submittedName>
        <fullName evidence="9">B3 domain-containing protein At5g42700-like</fullName>
    </submittedName>
</protein>
<comment type="subcellular location">
    <subcellularLocation>
        <location evidence="1">Nucleus</location>
    </subcellularLocation>
</comment>
<keyword evidence="2" id="KW-0805">Transcription regulation</keyword>
<dbReference type="Gene3D" id="2.40.330.10">
    <property type="entry name" value="DNA-binding pseudobarrel domain"/>
    <property type="match status" value="1"/>
</dbReference>
<dbReference type="RefSeq" id="XP_050938357.1">
    <property type="nucleotide sequence ID" value="XM_051082400.1"/>
</dbReference>
<dbReference type="SMART" id="SM01019">
    <property type="entry name" value="B3"/>
    <property type="match status" value="1"/>
</dbReference>
<evidence type="ECO:0000313" key="7">
    <source>
        <dbReference type="EnsemblPlants" id="MELO3C010881.2.1"/>
    </source>
</evidence>
<dbReference type="GeneID" id="103487904"/>
<keyword evidence="8" id="KW-1185">Reference proteome</keyword>
<dbReference type="SMR" id="A0A9I9CZA8"/>
<proteinExistence type="predicted"/>
<dbReference type="SUPFAM" id="SSF101936">
    <property type="entry name" value="DNA-binding pseudobarrel domain"/>
    <property type="match status" value="1"/>
</dbReference>
<evidence type="ECO:0000256" key="4">
    <source>
        <dbReference type="ARBA" id="ARBA00023163"/>
    </source>
</evidence>
<dbReference type="EnsemblPlants" id="MELO3C010881.2.1">
    <property type="protein sequence ID" value="MELO3C010881.2.1"/>
    <property type="gene ID" value="MELO3C010881.2"/>
</dbReference>
<evidence type="ECO:0000256" key="1">
    <source>
        <dbReference type="ARBA" id="ARBA00004123"/>
    </source>
</evidence>
<dbReference type="CDD" id="cd10017">
    <property type="entry name" value="B3_DNA"/>
    <property type="match status" value="1"/>
</dbReference>
<dbReference type="GO" id="GO:0005634">
    <property type="term" value="C:nucleus"/>
    <property type="evidence" value="ECO:0007669"/>
    <property type="project" value="UniProtKB-SubCell"/>
</dbReference>
<feature type="domain" description="TF-B3" evidence="6">
    <location>
        <begin position="127"/>
        <end position="218"/>
    </location>
</feature>
<dbReference type="Gramene" id="MELO3C010881.2.1">
    <property type="protein sequence ID" value="MELO3C010881.2.1"/>
    <property type="gene ID" value="MELO3C010881.2"/>
</dbReference>
<evidence type="ECO:0000256" key="2">
    <source>
        <dbReference type="ARBA" id="ARBA00023015"/>
    </source>
</evidence>
<dbReference type="PANTHER" id="PTHR31391">
    <property type="entry name" value="B3 DOMAIN-CONTAINING PROTEIN OS11G0197600-RELATED"/>
    <property type="match status" value="1"/>
</dbReference>
<dbReference type="InterPro" id="IPR003340">
    <property type="entry name" value="B3_DNA-bd"/>
</dbReference>
<dbReference type="InterPro" id="IPR044837">
    <property type="entry name" value="REM16-like"/>
</dbReference>
<dbReference type="PANTHER" id="PTHR31391:SF4">
    <property type="entry name" value="B3 DOMAIN-CONTAINING PROTEIN OS03G0184500"/>
    <property type="match status" value="1"/>
</dbReference>
<dbReference type="AlphaFoldDB" id="A0A9I9CZA8"/>
<dbReference type="PROSITE" id="PS50863">
    <property type="entry name" value="B3"/>
    <property type="match status" value="1"/>
</dbReference>
<dbReference type="GO" id="GO:0003677">
    <property type="term" value="F:DNA binding"/>
    <property type="evidence" value="ECO:0007669"/>
    <property type="project" value="UniProtKB-KW"/>
</dbReference>